<reference evidence="4" key="1">
    <citation type="submission" date="2018-09" db="EMBL/GenBank/DDBJ databases">
        <authorList>
            <person name="Zhu H."/>
        </authorList>
    </citation>
    <scope>NUCLEOTIDE SEQUENCE [LARGE SCALE GENOMIC DNA]</scope>
    <source>
        <strain evidence="4">K2W31S-8</strain>
    </source>
</reference>
<feature type="chain" id="PRO_5017339690" evidence="1">
    <location>
        <begin position="23"/>
        <end position="84"/>
    </location>
</feature>
<sequence>MPLRRFALLSLCVLLAACSKLNQENYSKLKTGMAKAEVETLLGSPTECSGAAGFSSCTWGDQQTFISVQYAGDKVLMFSGKGLK</sequence>
<dbReference type="AlphaFoldDB" id="A0A385Z7Y2"/>
<accession>A0A385Z7Y2</accession>
<dbReference type="GO" id="GO:0019867">
    <property type="term" value="C:outer membrane"/>
    <property type="evidence" value="ECO:0007669"/>
    <property type="project" value="InterPro"/>
</dbReference>
<organism evidence="3 4">
    <name type="scientific">Pseudomonas cavernae</name>
    <dbReference type="NCBI Taxonomy" id="2320867"/>
    <lineage>
        <taxon>Bacteria</taxon>
        <taxon>Pseudomonadati</taxon>
        <taxon>Pseudomonadota</taxon>
        <taxon>Gammaproteobacteria</taxon>
        <taxon>Pseudomonadales</taxon>
        <taxon>Pseudomonadaceae</taxon>
        <taxon>Pseudomonas</taxon>
    </lineage>
</organism>
<dbReference type="Proteomes" id="UP000265560">
    <property type="component" value="Chromosome"/>
</dbReference>
<gene>
    <name evidence="3" type="primary">bamE</name>
    <name evidence="3" type="ORF">D3880_20710</name>
</gene>
<dbReference type="RefSeq" id="WP_119895302.1">
    <property type="nucleotide sequence ID" value="NZ_CP032419.1"/>
</dbReference>
<dbReference type="Pfam" id="PF04355">
    <property type="entry name" value="BamE"/>
    <property type="match status" value="1"/>
</dbReference>
<dbReference type="PROSITE" id="PS51257">
    <property type="entry name" value="PROKAR_LIPOPROTEIN"/>
    <property type="match status" value="1"/>
</dbReference>
<protein>
    <submittedName>
        <fullName evidence="3">Outer membrane protein assembly factor BamE</fullName>
    </submittedName>
</protein>
<dbReference type="OrthoDB" id="5422169at2"/>
<evidence type="ECO:0000256" key="1">
    <source>
        <dbReference type="SAM" id="SignalP"/>
    </source>
</evidence>
<feature type="signal peptide" evidence="1">
    <location>
        <begin position="1"/>
        <end position="22"/>
    </location>
</feature>
<name>A0A385Z7Y2_9PSED</name>
<keyword evidence="4" id="KW-1185">Reference proteome</keyword>
<feature type="domain" description="Outer membrane protein assembly factor BamE" evidence="2">
    <location>
        <begin position="21"/>
        <end position="46"/>
    </location>
</feature>
<evidence type="ECO:0000259" key="2">
    <source>
        <dbReference type="Pfam" id="PF04355"/>
    </source>
</evidence>
<proteinExistence type="predicted"/>
<dbReference type="EMBL" id="CP032419">
    <property type="protein sequence ID" value="AYC34650.1"/>
    <property type="molecule type" value="Genomic_DNA"/>
</dbReference>
<dbReference type="KEGG" id="pcav:D3880_20710"/>
<dbReference type="InterPro" id="IPR007450">
    <property type="entry name" value="BamE_dom"/>
</dbReference>
<evidence type="ECO:0000313" key="3">
    <source>
        <dbReference type="EMBL" id="AYC34650.1"/>
    </source>
</evidence>
<evidence type="ECO:0000313" key="4">
    <source>
        <dbReference type="Proteomes" id="UP000265560"/>
    </source>
</evidence>
<keyword evidence="1" id="KW-0732">Signal</keyword>